<dbReference type="STRING" id="933084.A0A067QAS6"/>
<dbReference type="PANTHER" id="PTHR21660">
    <property type="entry name" value="THIOESTERASE SUPERFAMILY MEMBER-RELATED"/>
    <property type="match status" value="1"/>
</dbReference>
<dbReference type="SUPFAM" id="SSF54637">
    <property type="entry name" value="Thioesterase/thiol ester dehydrase-isomerase"/>
    <property type="match status" value="1"/>
</dbReference>
<dbReference type="OrthoDB" id="2831072at2759"/>
<dbReference type="Proteomes" id="UP000027265">
    <property type="component" value="Unassembled WGS sequence"/>
</dbReference>
<evidence type="ECO:0000313" key="5">
    <source>
        <dbReference type="EMBL" id="KDQ64054.1"/>
    </source>
</evidence>
<dbReference type="HOGENOM" id="CLU_085799_2_0_1"/>
<reference evidence="6" key="1">
    <citation type="journal article" date="2014" name="Proc. Natl. Acad. Sci. U.S.A.">
        <title>Extensive sampling of basidiomycete genomes demonstrates inadequacy of the white-rot/brown-rot paradigm for wood decay fungi.</title>
        <authorList>
            <person name="Riley R."/>
            <person name="Salamov A.A."/>
            <person name="Brown D.W."/>
            <person name="Nagy L.G."/>
            <person name="Floudas D."/>
            <person name="Held B.W."/>
            <person name="Levasseur A."/>
            <person name="Lombard V."/>
            <person name="Morin E."/>
            <person name="Otillar R."/>
            <person name="Lindquist E.A."/>
            <person name="Sun H."/>
            <person name="LaButti K.M."/>
            <person name="Schmutz J."/>
            <person name="Jabbour D."/>
            <person name="Luo H."/>
            <person name="Baker S.E."/>
            <person name="Pisabarro A.G."/>
            <person name="Walton J.D."/>
            <person name="Blanchette R.A."/>
            <person name="Henrissat B."/>
            <person name="Martin F."/>
            <person name="Cullen D."/>
            <person name="Hibbett D.S."/>
            <person name="Grigoriev I.V."/>
        </authorList>
    </citation>
    <scope>NUCLEOTIDE SEQUENCE [LARGE SCALE GENOMIC DNA]</scope>
    <source>
        <strain evidence="6">MUCL 33604</strain>
    </source>
</reference>
<name>A0A067QAS6_9AGAM</name>
<organism evidence="5 6">
    <name type="scientific">Jaapia argillacea MUCL 33604</name>
    <dbReference type="NCBI Taxonomy" id="933084"/>
    <lineage>
        <taxon>Eukaryota</taxon>
        <taxon>Fungi</taxon>
        <taxon>Dikarya</taxon>
        <taxon>Basidiomycota</taxon>
        <taxon>Agaricomycotina</taxon>
        <taxon>Agaricomycetes</taxon>
        <taxon>Agaricomycetidae</taxon>
        <taxon>Jaapiales</taxon>
        <taxon>Jaapiaceae</taxon>
        <taxon>Jaapia</taxon>
    </lineage>
</organism>
<dbReference type="InterPro" id="IPR029069">
    <property type="entry name" value="HotDog_dom_sf"/>
</dbReference>
<keyword evidence="2" id="KW-0378">Hydrolase</keyword>
<feature type="domain" description="Thioesterase" evidence="4">
    <location>
        <begin position="85"/>
        <end position="163"/>
    </location>
</feature>
<dbReference type="PANTHER" id="PTHR21660:SF1">
    <property type="entry name" value="ACYL-COENZYME A THIOESTERASE 13"/>
    <property type="match status" value="1"/>
</dbReference>
<evidence type="ECO:0000256" key="2">
    <source>
        <dbReference type="ARBA" id="ARBA00022801"/>
    </source>
</evidence>
<evidence type="ECO:0000256" key="1">
    <source>
        <dbReference type="ARBA" id="ARBA00008324"/>
    </source>
</evidence>
<dbReference type="CDD" id="cd03443">
    <property type="entry name" value="PaaI_thioesterase"/>
    <property type="match status" value="1"/>
</dbReference>
<comment type="similarity">
    <text evidence="1">Belongs to the thioesterase PaaI family.</text>
</comment>
<keyword evidence="6" id="KW-1185">Reference proteome</keyword>
<protein>
    <recommendedName>
        <fullName evidence="4">Thioesterase domain-containing protein</fullName>
    </recommendedName>
</protein>
<evidence type="ECO:0000256" key="3">
    <source>
        <dbReference type="SAM" id="MobiDB-lite"/>
    </source>
</evidence>
<dbReference type="InterPro" id="IPR039298">
    <property type="entry name" value="ACOT13"/>
</dbReference>
<dbReference type="Pfam" id="PF03061">
    <property type="entry name" value="4HBT"/>
    <property type="match status" value="1"/>
</dbReference>
<dbReference type="InParanoid" id="A0A067QAS6"/>
<dbReference type="AlphaFoldDB" id="A0A067QAS6"/>
<evidence type="ECO:0000313" key="6">
    <source>
        <dbReference type="Proteomes" id="UP000027265"/>
    </source>
</evidence>
<sequence>MSSKLPSNLPIPTSEIPGTAPPSIKQTTYQWLHTISFLGGFGSDIAKRLVLSEVGIRKVEDEVGKEECRVVCEVDVTPDMLNGAGNMHGGCSAYLVDMCSSLPISAFNEYKNNISSSGVSQAINMVYHSPASLGDKLRIVSTTMSVGARVMSCRCEIWNATHRRLVASGVHIKMEPSVPAPKL</sequence>
<feature type="region of interest" description="Disordered" evidence="3">
    <location>
        <begin position="1"/>
        <end position="23"/>
    </location>
</feature>
<dbReference type="InterPro" id="IPR006683">
    <property type="entry name" value="Thioestr_dom"/>
</dbReference>
<dbReference type="Gene3D" id="3.10.129.10">
    <property type="entry name" value="Hotdog Thioesterase"/>
    <property type="match status" value="1"/>
</dbReference>
<gene>
    <name evidence="5" type="ORF">JAAARDRAFT_27682</name>
</gene>
<evidence type="ECO:0000259" key="4">
    <source>
        <dbReference type="Pfam" id="PF03061"/>
    </source>
</evidence>
<proteinExistence type="inferred from homology"/>
<dbReference type="EMBL" id="KL197709">
    <property type="protein sequence ID" value="KDQ64054.1"/>
    <property type="molecule type" value="Genomic_DNA"/>
</dbReference>
<dbReference type="GO" id="GO:0047617">
    <property type="term" value="F:fatty acyl-CoA hydrolase activity"/>
    <property type="evidence" value="ECO:0007669"/>
    <property type="project" value="InterPro"/>
</dbReference>
<accession>A0A067QAS6</accession>